<evidence type="ECO:0000313" key="3">
    <source>
        <dbReference type="Proteomes" id="UP000580830"/>
    </source>
</evidence>
<sequence>PSAAPPAAAAPPADDLAQRARDEELQRQAEERARARAQTDAQAEAQARAEAEARARAQAEAERQAAIASQGSYRPPEVDDEPEIAQKAAQGTSAGDVARNATQRGFESGKTQVIGVIGAGRASRGLIRLRNGRIVTVRIGDKIDGGAINKIGDGKITYVKGGRTYNLPIMNGR</sequence>
<evidence type="ECO:0008006" key="4">
    <source>
        <dbReference type="Google" id="ProtNLM"/>
    </source>
</evidence>
<feature type="compositionally biased region" description="Low complexity" evidence="1">
    <location>
        <begin position="36"/>
        <end position="46"/>
    </location>
</feature>
<feature type="region of interest" description="Disordered" evidence="1">
    <location>
        <begin position="1"/>
        <end position="104"/>
    </location>
</feature>
<protein>
    <recommendedName>
        <fullName evidence="4">Type IV pilus biogenesis protein PilP</fullName>
    </recommendedName>
</protein>
<feature type="non-terminal residue" evidence="2">
    <location>
        <position position="1"/>
    </location>
</feature>
<comment type="caution">
    <text evidence="2">The sequence shown here is derived from an EMBL/GenBank/DDBJ whole genome shotgun (WGS) entry which is preliminary data.</text>
</comment>
<dbReference type="EMBL" id="DULP01000019">
    <property type="protein sequence ID" value="HHW32795.1"/>
    <property type="molecule type" value="Genomic_DNA"/>
</dbReference>
<feature type="compositionally biased region" description="Basic and acidic residues" evidence="1">
    <location>
        <begin position="47"/>
        <end position="63"/>
    </location>
</feature>
<feature type="compositionally biased region" description="Low complexity" evidence="1">
    <location>
        <begin position="1"/>
        <end position="13"/>
    </location>
</feature>
<gene>
    <name evidence="2" type="ORF">GXX24_01425</name>
</gene>
<dbReference type="AlphaFoldDB" id="A0A832PKP5"/>
<reference evidence="2 3" key="1">
    <citation type="journal article" date="2020" name="Biotechnol. Biofuels">
        <title>New insights from the biogas microbiome by comprehensive genome-resolved metagenomics of nearly 1600 species originating from multiple anaerobic digesters.</title>
        <authorList>
            <person name="Campanaro S."/>
            <person name="Treu L."/>
            <person name="Rodriguez-R L.M."/>
            <person name="Kovalovszki A."/>
            <person name="Ziels R.M."/>
            <person name="Maus I."/>
            <person name="Zhu X."/>
            <person name="Kougias P.G."/>
            <person name="Basile A."/>
            <person name="Luo G."/>
            <person name="Schluter A."/>
            <person name="Konstantinidis K.T."/>
            <person name="Angelidaki I."/>
        </authorList>
    </citation>
    <scope>NUCLEOTIDE SEQUENCE [LARGE SCALE GENOMIC DNA]</scope>
    <source>
        <strain evidence="2">AS04akNAM_125</strain>
    </source>
</reference>
<dbReference type="Proteomes" id="UP000580830">
    <property type="component" value="Unassembled WGS sequence"/>
</dbReference>
<feature type="compositionally biased region" description="Basic and acidic residues" evidence="1">
    <location>
        <begin position="16"/>
        <end position="34"/>
    </location>
</feature>
<evidence type="ECO:0000313" key="2">
    <source>
        <dbReference type="EMBL" id="HHW32795.1"/>
    </source>
</evidence>
<proteinExistence type="predicted"/>
<accession>A0A832PKP5</accession>
<name>A0A832PKP5_9RHOB</name>
<evidence type="ECO:0000256" key="1">
    <source>
        <dbReference type="SAM" id="MobiDB-lite"/>
    </source>
</evidence>
<organism evidence="2 3">
    <name type="scientific">Paracoccus solventivorans</name>
    <dbReference type="NCBI Taxonomy" id="53463"/>
    <lineage>
        <taxon>Bacteria</taxon>
        <taxon>Pseudomonadati</taxon>
        <taxon>Pseudomonadota</taxon>
        <taxon>Alphaproteobacteria</taxon>
        <taxon>Rhodobacterales</taxon>
        <taxon>Paracoccaceae</taxon>
        <taxon>Paracoccus</taxon>
    </lineage>
</organism>